<sequence length="327" mass="34124">MQVVVLAGGVGGSRFVAGVRAAYPQAELTVIVNTADDITLHGLRICPDLDTMTYTLGRAIDADRGWGRSGESWRVKDELAAYGLEPSWFGLGDLDLATHLVRTQLLAAGLPLSEVTRRVTARWLGHDPLLTLLPMTDDVVETEVAIGDTDSPGGRRWLHFQEYWVRLRAAPDALAVRRTGIEHAHPAPGVAEAIAGADLVLVAPSNPVVSIGPILEVPGIHAALRATPAPVLGFAGILGGAPVLGMAHRLLPAIGVAVDAAAVGRHYGARAADGVLDLWVMDSADAADAAGLEVDGLRVAVTGLMMSSPEATAEFLRLAVKALPGPS</sequence>
<dbReference type="Proteomes" id="UP001500051">
    <property type="component" value="Unassembled WGS sequence"/>
</dbReference>
<dbReference type="InterPro" id="IPR010115">
    <property type="entry name" value="FbiA/CofD"/>
</dbReference>
<proteinExistence type="inferred from homology"/>
<dbReference type="EMBL" id="BAAAYX010000002">
    <property type="protein sequence ID" value="GAA3692779.1"/>
    <property type="molecule type" value="Genomic_DNA"/>
</dbReference>
<dbReference type="GO" id="GO:0016740">
    <property type="term" value="F:transferase activity"/>
    <property type="evidence" value="ECO:0007669"/>
    <property type="project" value="UniProtKB-KW"/>
</dbReference>
<dbReference type="Gene3D" id="3.40.50.10680">
    <property type="entry name" value="CofD-like domains"/>
    <property type="match status" value="1"/>
</dbReference>
<dbReference type="InterPro" id="IPR038136">
    <property type="entry name" value="CofD-like_dom_sf"/>
</dbReference>
<keyword evidence="2" id="KW-0460">Magnesium</keyword>
<dbReference type="RefSeq" id="WP_344810727.1">
    <property type="nucleotide sequence ID" value="NZ_BAAAYX010000002.1"/>
</dbReference>
<organism evidence="3 4">
    <name type="scientific">Microlunatus aurantiacus</name>
    <dbReference type="NCBI Taxonomy" id="446786"/>
    <lineage>
        <taxon>Bacteria</taxon>
        <taxon>Bacillati</taxon>
        <taxon>Actinomycetota</taxon>
        <taxon>Actinomycetes</taxon>
        <taxon>Propionibacteriales</taxon>
        <taxon>Propionibacteriaceae</taxon>
        <taxon>Microlunatus</taxon>
    </lineage>
</organism>
<keyword evidence="4" id="KW-1185">Reference proteome</keyword>
<dbReference type="Pfam" id="PF01933">
    <property type="entry name" value="CofD"/>
    <property type="match status" value="1"/>
</dbReference>
<comment type="caution">
    <text evidence="3">The sequence shown here is derived from an EMBL/GenBank/DDBJ whole genome shotgun (WGS) entry which is preliminary data.</text>
</comment>
<evidence type="ECO:0000256" key="2">
    <source>
        <dbReference type="ARBA" id="ARBA00022842"/>
    </source>
</evidence>
<accession>A0ABP7CLE6</accession>
<gene>
    <name evidence="3" type="primary">cofD</name>
    <name evidence="3" type="ORF">GCM10022204_05410</name>
</gene>
<evidence type="ECO:0000256" key="1">
    <source>
        <dbReference type="ARBA" id="ARBA00022679"/>
    </source>
</evidence>
<evidence type="ECO:0000313" key="4">
    <source>
        <dbReference type="Proteomes" id="UP001500051"/>
    </source>
</evidence>
<reference evidence="4" key="1">
    <citation type="journal article" date="2019" name="Int. J. Syst. Evol. Microbiol.">
        <title>The Global Catalogue of Microorganisms (GCM) 10K type strain sequencing project: providing services to taxonomists for standard genome sequencing and annotation.</title>
        <authorList>
            <consortium name="The Broad Institute Genomics Platform"/>
            <consortium name="The Broad Institute Genome Sequencing Center for Infectious Disease"/>
            <person name="Wu L."/>
            <person name="Ma J."/>
        </authorList>
    </citation>
    <scope>NUCLEOTIDE SEQUENCE [LARGE SCALE GENOMIC DNA]</scope>
    <source>
        <strain evidence="4">JCM 16548</strain>
    </source>
</reference>
<dbReference type="PANTHER" id="PTHR43007:SF1">
    <property type="entry name" value="2-PHOSPHO-L-LACTATE TRANSFERASE"/>
    <property type="match status" value="1"/>
</dbReference>
<dbReference type="NCBIfam" id="TIGR01819">
    <property type="entry name" value="F420_cofD"/>
    <property type="match status" value="1"/>
</dbReference>
<protein>
    <submittedName>
        <fullName evidence="3">2-phospho-L-lactate transferase</fullName>
    </submittedName>
</protein>
<dbReference type="SUPFAM" id="SSF142338">
    <property type="entry name" value="CofD-like"/>
    <property type="match status" value="1"/>
</dbReference>
<keyword evidence="1 3" id="KW-0808">Transferase</keyword>
<evidence type="ECO:0000313" key="3">
    <source>
        <dbReference type="EMBL" id="GAA3692779.1"/>
    </source>
</evidence>
<dbReference type="HAMAP" id="MF_01257">
    <property type="entry name" value="CofD"/>
    <property type="match status" value="1"/>
</dbReference>
<dbReference type="PANTHER" id="PTHR43007">
    <property type="entry name" value="2-PHOSPHO-L-LACTATE TRANSFERASE"/>
    <property type="match status" value="1"/>
</dbReference>
<dbReference type="Gene3D" id="1.10.8.240">
    <property type="entry name" value="CofD-like domain"/>
    <property type="match status" value="1"/>
</dbReference>
<name>A0ABP7CLE6_9ACTN</name>
<dbReference type="InterPro" id="IPR002882">
    <property type="entry name" value="CofD"/>
</dbReference>